<evidence type="ECO:0000313" key="1">
    <source>
        <dbReference type="EMBL" id="SVE08636.1"/>
    </source>
</evidence>
<sequence>MSGIWPGEIKCVAMLTFDLDGVSSWLRRDPKYSDLPSLMSMAEYG</sequence>
<dbReference type="EMBL" id="UINC01193163">
    <property type="protein sequence ID" value="SVE08636.1"/>
    <property type="molecule type" value="Genomic_DNA"/>
</dbReference>
<name>A0A383AL48_9ZZZZ</name>
<dbReference type="AlphaFoldDB" id="A0A383AL48"/>
<gene>
    <name evidence="1" type="ORF">METZ01_LOCUS461490</name>
</gene>
<proteinExistence type="predicted"/>
<organism evidence="1">
    <name type="scientific">marine metagenome</name>
    <dbReference type="NCBI Taxonomy" id="408172"/>
    <lineage>
        <taxon>unclassified sequences</taxon>
        <taxon>metagenomes</taxon>
        <taxon>ecological metagenomes</taxon>
    </lineage>
</organism>
<feature type="non-terminal residue" evidence="1">
    <location>
        <position position="45"/>
    </location>
</feature>
<accession>A0A383AL48</accession>
<protein>
    <submittedName>
        <fullName evidence="1">Uncharacterized protein</fullName>
    </submittedName>
</protein>
<reference evidence="1" key="1">
    <citation type="submission" date="2018-05" db="EMBL/GenBank/DDBJ databases">
        <authorList>
            <person name="Lanie J.A."/>
            <person name="Ng W.-L."/>
            <person name="Kazmierczak K.M."/>
            <person name="Andrzejewski T.M."/>
            <person name="Davidsen T.M."/>
            <person name="Wayne K.J."/>
            <person name="Tettelin H."/>
            <person name="Glass J.I."/>
            <person name="Rusch D."/>
            <person name="Podicherti R."/>
            <person name="Tsui H.-C.T."/>
            <person name="Winkler M.E."/>
        </authorList>
    </citation>
    <scope>NUCLEOTIDE SEQUENCE</scope>
</reference>